<feature type="coiled-coil region" evidence="1">
    <location>
        <begin position="151"/>
        <end position="256"/>
    </location>
</feature>
<accession>A0A8J8NPC2</accession>
<name>A0A8J8NPC2_HALGN</name>
<dbReference type="AlphaFoldDB" id="A0A8J8NPC2"/>
<reference evidence="2" key="1">
    <citation type="submission" date="2019-06" db="EMBL/GenBank/DDBJ databases">
        <authorList>
            <person name="Zheng W."/>
        </authorList>
    </citation>
    <scope>NUCLEOTIDE SEQUENCE</scope>
    <source>
        <strain evidence="2">QDHG01</strain>
    </source>
</reference>
<organism evidence="2 3">
    <name type="scientific">Halteria grandinella</name>
    <dbReference type="NCBI Taxonomy" id="5974"/>
    <lineage>
        <taxon>Eukaryota</taxon>
        <taxon>Sar</taxon>
        <taxon>Alveolata</taxon>
        <taxon>Ciliophora</taxon>
        <taxon>Intramacronucleata</taxon>
        <taxon>Spirotrichea</taxon>
        <taxon>Stichotrichia</taxon>
        <taxon>Sporadotrichida</taxon>
        <taxon>Halteriidae</taxon>
        <taxon>Halteria</taxon>
    </lineage>
</organism>
<evidence type="ECO:0000313" key="3">
    <source>
        <dbReference type="Proteomes" id="UP000785679"/>
    </source>
</evidence>
<proteinExistence type="predicted"/>
<keyword evidence="3" id="KW-1185">Reference proteome</keyword>
<comment type="caution">
    <text evidence="2">The sequence shown here is derived from an EMBL/GenBank/DDBJ whole genome shotgun (WGS) entry which is preliminary data.</text>
</comment>
<dbReference type="EMBL" id="RRYP01009560">
    <property type="protein sequence ID" value="TNV78983.1"/>
    <property type="molecule type" value="Genomic_DNA"/>
</dbReference>
<sequence length="481" mass="55997">MTCMLILLCLCIIILSFIMVEFKMAYNGYKEFFSDLSAYITSFTQSLKLMQQQESTVAQFRQQKHLQDSLIIFIESLLTRADRAGMREQVTELLESLNLVPAPSIQSKPQIPHKKVDLAVDNSQQYLKEIQDLKKSNTSLSKSCEYYSKKQKAQQAEIKANEQEIKRLKEEKLGEKFQIKTLQADLLEKTEELKKQVGNELVIEQNKTLLERVDKQTKIIDDLNSKSKVKDEELKKAREELRLAKLELEIEKDSNSHIKRVYSVIQSQMLLLQSQIAQQTPIETTQVILKQQTNLFGTAQPQGVPLPKVTQPQEQIETQIDTVKPMFIVSAGNQLQASFERLRQELKITSMQGFKLHRYFKKDEFKGYHQLKEAKQQIFILIDPTHPQLIQGELKFKFVGIFLDHAVFDWKQFSIFQHHPQFKLIKAVQTPDQGRFQLVLCDQVEVRFNGREYEVEVQERGKIDTCIKFDFSKPFGIFQLL</sequence>
<evidence type="ECO:0000256" key="1">
    <source>
        <dbReference type="SAM" id="Coils"/>
    </source>
</evidence>
<keyword evidence="1" id="KW-0175">Coiled coil</keyword>
<gene>
    <name evidence="2" type="ORF">FGO68_gene625</name>
</gene>
<dbReference type="Proteomes" id="UP000785679">
    <property type="component" value="Unassembled WGS sequence"/>
</dbReference>
<protein>
    <submittedName>
        <fullName evidence="2">Uncharacterized protein</fullName>
    </submittedName>
</protein>
<evidence type="ECO:0000313" key="2">
    <source>
        <dbReference type="EMBL" id="TNV78983.1"/>
    </source>
</evidence>